<organism evidence="3 4">
    <name type="scientific">Raphidocelis subcapitata</name>
    <dbReference type="NCBI Taxonomy" id="307507"/>
    <lineage>
        <taxon>Eukaryota</taxon>
        <taxon>Viridiplantae</taxon>
        <taxon>Chlorophyta</taxon>
        <taxon>core chlorophytes</taxon>
        <taxon>Chlorophyceae</taxon>
        <taxon>CS clade</taxon>
        <taxon>Sphaeropleales</taxon>
        <taxon>Selenastraceae</taxon>
        <taxon>Raphidocelis</taxon>
    </lineage>
</organism>
<evidence type="ECO:0000256" key="2">
    <source>
        <dbReference type="SAM" id="MobiDB-lite"/>
    </source>
</evidence>
<dbReference type="OrthoDB" id="10252486at2759"/>
<evidence type="ECO:0000256" key="1">
    <source>
        <dbReference type="ARBA" id="ARBA00010490"/>
    </source>
</evidence>
<dbReference type="InParanoid" id="A0A2V0NVM6"/>
<feature type="region of interest" description="Disordered" evidence="2">
    <location>
        <begin position="19"/>
        <end position="55"/>
    </location>
</feature>
<dbReference type="GO" id="GO:0003677">
    <property type="term" value="F:DNA binding"/>
    <property type="evidence" value="ECO:0007669"/>
    <property type="project" value="InterPro"/>
</dbReference>
<dbReference type="Pfam" id="PF01984">
    <property type="entry name" value="dsDNA_bind"/>
    <property type="match status" value="1"/>
</dbReference>
<dbReference type="EMBL" id="BDRX01000026">
    <property type="protein sequence ID" value="GBF91698.1"/>
    <property type="molecule type" value="Genomic_DNA"/>
</dbReference>
<feature type="compositionally biased region" description="Gly residues" evidence="2">
    <location>
        <begin position="23"/>
        <end position="40"/>
    </location>
</feature>
<evidence type="ECO:0000313" key="4">
    <source>
        <dbReference type="Proteomes" id="UP000247498"/>
    </source>
</evidence>
<dbReference type="AlphaFoldDB" id="A0A2V0NVM6"/>
<name>A0A2V0NVM6_9CHLO</name>
<dbReference type="GO" id="GO:0005634">
    <property type="term" value="C:nucleus"/>
    <property type="evidence" value="ECO:0007669"/>
    <property type="project" value="TreeGrafter"/>
</dbReference>
<feature type="region of interest" description="Disordered" evidence="2">
    <location>
        <begin position="118"/>
        <end position="140"/>
    </location>
</feature>
<dbReference type="PANTHER" id="PTHR10840">
    <property type="entry name" value="PROGRAMMED CELL DEATH PROTEIN 5"/>
    <property type="match status" value="1"/>
</dbReference>
<dbReference type="InterPro" id="IPR002836">
    <property type="entry name" value="PDCD5-like"/>
</dbReference>
<gene>
    <name evidence="3" type="ORF">Rsub_04002</name>
</gene>
<proteinExistence type="inferred from homology"/>
<comment type="similarity">
    <text evidence="1">Belongs to the PDCD5 family.</text>
</comment>
<dbReference type="STRING" id="307507.A0A2V0NVM6"/>
<keyword evidence="4" id="KW-1185">Reference proteome</keyword>
<evidence type="ECO:0000313" key="3">
    <source>
        <dbReference type="EMBL" id="GBF91698.1"/>
    </source>
</evidence>
<dbReference type="InterPro" id="IPR036883">
    <property type="entry name" value="PDCD5-like_sf"/>
</dbReference>
<dbReference type="GO" id="GO:0005829">
    <property type="term" value="C:cytosol"/>
    <property type="evidence" value="ECO:0007669"/>
    <property type="project" value="TreeGrafter"/>
</dbReference>
<dbReference type="PIRSF" id="PIRSF015730">
    <property type="entry name" value="TFAR19"/>
    <property type="match status" value="1"/>
</dbReference>
<protein>
    <submittedName>
        <fullName evidence="3">Uncharacterized protein</fullName>
    </submittedName>
</protein>
<dbReference type="SUPFAM" id="SSF46950">
    <property type="entry name" value="Double-stranded DNA-binding domain"/>
    <property type="match status" value="1"/>
</dbReference>
<dbReference type="Proteomes" id="UP000247498">
    <property type="component" value="Unassembled WGS sequence"/>
</dbReference>
<reference evidence="3 4" key="1">
    <citation type="journal article" date="2018" name="Sci. Rep.">
        <title>Raphidocelis subcapitata (=Pseudokirchneriella subcapitata) provides an insight into genome evolution and environmental adaptations in the Sphaeropleales.</title>
        <authorList>
            <person name="Suzuki S."/>
            <person name="Yamaguchi H."/>
            <person name="Nakajima N."/>
            <person name="Kawachi M."/>
        </authorList>
    </citation>
    <scope>NUCLEOTIDE SEQUENCE [LARGE SCALE GENOMIC DNA]</scope>
    <source>
        <strain evidence="3 4">NIES-35</strain>
    </source>
</reference>
<accession>A0A2V0NVM6</accession>
<comment type="caution">
    <text evidence="3">The sequence shown here is derived from an EMBL/GenBank/DDBJ whole genome shotgun (WGS) entry which is preliminary data.</text>
</comment>
<sequence>MEDPELEAIRQRRMAEMMARQGGMPGGGMPGGGVPGGAGGPEDQEEQEAAKRAAEEQRRAMLVAVMMPEARERLARIALVKPDKARGVENMILTAAQRGAITEKVSEERLRSMLEQISERDSKASKITIQRRRPAFDEDD</sequence>
<dbReference type="Gene3D" id="1.10.8.140">
    <property type="entry name" value="PDCD5-like"/>
    <property type="match status" value="1"/>
</dbReference>
<dbReference type="PANTHER" id="PTHR10840:SF0">
    <property type="entry name" value="PROGRAMMED CELL DEATH PROTEIN 5"/>
    <property type="match status" value="1"/>
</dbReference>